<organism evidence="1 2">
    <name type="scientific">Dothistroma septosporum (strain NZE10 / CBS 128990)</name>
    <name type="common">Red band needle blight fungus</name>
    <name type="synonym">Mycosphaerella pini</name>
    <dbReference type="NCBI Taxonomy" id="675120"/>
    <lineage>
        <taxon>Eukaryota</taxon>
        <taxon>Fungi</taxon>
        <taxon>Dikarya</taxon>
        <taxon>Ascomycota</taxon>
        <taxon>Pezizomycotina</taxon>
        <taxon>Dothideomycetes</taxon>
        <taxon>Dothideomycetidae</taxon>
        <taxon>Mycosphaerellales</taxon>
        <taxon>Mycosphaerellaceae</taxon>
        <taxon>Dothistroma</taxon>
    </lineage>
</organism>
<proteinExistence type="predicted"/>
<reference evidence="1 2" key="2">
    <citation type="journal article" date="2012" name="PLoS Pathog.">
        <title>Diverse lifestyles and strategies of plant pathogenesis encoded in the genomes of eighteen Dothideomycetes fungi.</title>
        <authorList>
            <person name="Ohm R.A."/>
            <person name="Feau N."/>
            <person name="Henrissat B."/>
            <person name="Schoch C.L."/>
            <person name="Horwitz B.A."/>
            <person name="Barry K.W."/>
            <person name="Condon B.J."/>
            <person name="Copeland A.C."/>
            <person name="Dhillon B."/>
            <person name="Glaser F."/>
            <person name="Hesse C.N."/>
            <person name="Kosti I."/>
            <person name="LaButti K."/>
            <person name="Lindquist E.A."/>
            <person name="Lucas S."/>
            <person name="Salamov A.A."/>
            <person name="Bradshaw R.E."/>
            <person name="Ciuffetti L."/>
            <person name="Hamelin R.C."/>
            <person name="Kema G.H.J."/>
            <person name="Lawrence C."/>
            <person name="Scott J.A."/>
            <person name="Spatafora J.W."/>
            <person name="Turgeon B.G."/>
            <person name="de Wit P.J.G.M."/>
            <person name="Zhong S."/>
            <person name="Goodwin S.B."/>
            <person name="Grigoriev I.V."/>
        </authorList>
    </citation>
    <scope>NUCLEOTIDE SEQUENCE [LARGE SCALE GENOMIC DNA]</scope>
    <source>
        <strain evidence="2">NZE10 / CBS 128990</strain>
    </source>
</reference>
<dbReference type="HOGENOM" id="CLU_2413234_0_0_1"/>
<dbReference type="EMBL" id="KB446536">
    <property type="protein sequence ID" value="EME47969.1"/>
    <property type="molecule type" value="Genomic_DNA"/>
</dbReference>
<dbReference type="Proteomes" id="UP000016933">
    <property type="component" value="Unassembled WGS sequence"/>
</dbReference>
<name>N1Q0G3_DOTSN</name>
<keyword evidence="2" id="KW-1185">Reference proteome</keyword>
<sequence length="92" mass="9932">MTGFCRKALFDQSMVLNATFIGLLPWAVPSRFEAKHTRTSLSPPGDFILAYSTQATLSPTQTDAYTLRELHVLRSAGITGALPASARSGIFS</sequence>
<dbReference type="AlphaFoldDB" id="N1Q0G3"/>
<evidence type="ECO:0000313" key="1">
    <source>
        <dbReference type="EMBL" id="EME47969.1"/>
    </source>
</evidence>
<accession>N1Q0G3</accession>
<evidence type="ECO:0000313" key="2">
    <source>
        <dbReference type="Proteomes" id="UP000016933"/>
    </source>
</evidence>
<protein>
    <submittedName>
        <fullName evidence="1">Uncharacterized protein</fullName>
    </submittedName>
</protein>
<gene>
    <name evidence="1" type="ORF">DOTSEDRAFT_69786</name>
</gene>
<reference evidence="2" key="1">
    <citation type="journal article" date="2012" name="PLoS Genet.">
        <title>The genomes of the fungal plant pathogens Cladosporium fulvum and Dothistroma septosporum reveal adaptation to different hosts and lifestyles but also signatures of common ancestry.</title>
        <authorList>
            <person name="de Wit P.J.G.M."/>
            <person name="van der Burgt A."/>
            <person name="Oekmen B."/>
            <person name="Stergiopoulos I."/>
            <person name="Abd-Elsalam K.A."/>
            <person name="Aerts A.L."/>
            <person name="Bahkali A.H."/>
            <person name="Beenen H.G."/>
            <person name="Chettri P."/>
            <person name="Cox M.P."/>
            <person name="Datema E."/>
            <person name="de Vries R.P."/>
            <person name="Dhillon B."/>
            <person name="Ganley A.R."/>
            <person name="Griffiths S.A."/>
            <person name="Guo Y."/>
            <person name="Hamelin R.C."/>
            <person name="Henrissat B."/>
            <person name="Kabir M.S."/>
            <person name="Jashni M.K."/>
            <person name="Kema G."/>
            <person name="Klaubauf S."/>
            <person name="Lapidus A."/>
            <person name="Levasseur A."/>
            <person name="Lindquist E."/>
            <person name="Mehrabi R."/>
            <person name="Ohm R.A."/>
            <person name="Owen T.J."/>
            <person name="Salamov A."/>
            <person name="Schwelm A."/>
            <person name="Schijlen E."/>
            <person name="Sun H."/>
            <person name="van den Burg H.A."/>
            <person name="van Ham R.C.H.J."/>
            <person name="Zhang S."/>
            <person name="Goodwin S.B."/>
            <person name="Grigoriev I.V."/>
            <person name="Collemare J."/>
            <person name="Bradshaw R.E."/>
        </authorList>
    </citation>
    <scope>NUCLEOTIDE SEQUENCE [LARGE SCALE GENOMIC DNA]</scope>
    <source>
        <strain evidence="2">NZE10 / CBS 128990</strain>
    </source>
</reference>